<protein>
    <submittedName>
        <fullName evidence="2">DUF4956 domain-containing protein</fullName>
    </submittedName>
</protein>
<dbReference type="AlphaFoldDB" id="A0A949JVD2"/>
<dbReference type="Pfam" id="PF16316">
    <property type="entry name" value="DUF4956"/>
    <property type="match status" value="1"/>
</dbReference>
<dbReference type="EMBL" id="JAHQCW010000005">
    <property type="protein sequence ID" value="MBU9735833.1"/>
    <property type="molecule type" value="Genomic_DNA"/>
</dbReference>
<feature type="transmembrane region" description="Helical" evidence="1">
    <location>
        <begin position="122"/>
        <end position="139"/>
    </location>
</feature>
<dbReference type="InterPro" id="IPR032531">
    <property type="entry name" value="DUF4956"/>
</dbReference>
<keyword evidence="1" id="KW-0812">Transmembrane</keyword>
<keyword evidence="1" id="KW-1133">Transmembrane helix</keyword>
<reference evidence="2" key="1">
    <citation type="submission" date="2021-06" db="EMBL/GenBank/DDBJ databases">
        <title>Description of novel taxa of the family Lachnospiraceae.</title>
        <authorList>
            <person name="Chaplin A.V."/>
            <person name="Sokolova S.R."/>
            <person name="Pikina A.P."/>
            <person name="Korzhanova M."/>
            <person name="Belova V."/>
            <person name="Korostin D."/>
            <person name="Efimov B.A."/>
        </authorList>
    </citation>
    <scope>NUCLEOTIDE SEQUENCE</scope>
    <source>
        <strain evidence="2">ASD5720</strain>
    </source>
</reference>
<accession>A0A949JVD2</accession>
<evidence type="ECO:0000256" key="1">
    <source>
        <dbReference type="SAM" id="Phobius"/>
    </source>
</evidence>
<dbReference type="Proteomes" id="UP000712157">
    <property type="component" value="Unassembled WGS sequence"/>
</dbReference>
<dbReference type="RefSeq" id="WP_158344769.1">
    <property type="nucleotide sequence ID" value="NZ_JAHQCW010000005.1"/>
</dbReference>
<evidence type="ECO:0000313" key="2">
    <source>
        <dbReference type="EMBL" id="MBU9735833.1"/>
    </source>
</evidence>
<comment type="caution">
    <text evidence="2">The sequence shown here is derived from an EMBL/GenBank/DDBJ whole genome shotgun (WGS) entry which is preliminary data.</text>
</comment>
<evidence type="ECO:0000313" key="3">
    <source>
        <dbReference type="Proteomes" id="UP000712157"/>
    </source>
</evidence>
<keyword evidence="3" id="KW-1185">Reference proteome</keyword>
<gene>
    <name evidence="2" type="ORF">KTH89_04740</name>
</gene>
<keyword evidence="1" id="KW-0472">Membrane</keyword>
<proteinExistence type="predicted"/>
<organism evidence="2 3">
    <name type="scientific">Diplocloster agilis</name>
    <dbReference type="NCBI Taxonomy" id="2850323"/>
    <lineage>
        <taxon>Bacteria</taxon>
        <taxon>Bacillati</taxon>
        <taxon>Bacillota</taxon>
        <taxon>Clostridia</taxon>
        <taxon>Lachnospirales</taxon>
        <taxon>Lachnospiraceae</taxon>
        <taxon>Diplocloster</taxon>
    </lineage>
</organism>
<name>A0A949JVD2_9FIRM</name>
<feature type="transmembrane region" description="Helical" evidence="1">
    <location>
        <begin position="21"/>
        <end position="40"/>
    </location>
</feature>
<sequence>MSKKDILSWFYTNSTALTARDIAIILCIGLLCSAVIFLTYRFTYNGVTYNPKFNSSNVIILLITVVIMLMISSNIVISLGMVGALSIVRFRTAIKDPRDTVFIFWSIVEGLCVGSRNFKLALISVLFIALVIFAFHLYVRKWNSYLLVIRGSQTAMDAARIQSVLKPSVTSVRVKAVNQTDSSCEMILETKVKGTLSKENLEVLHSIEGVKSFHWMLQTGETIG</sequence>
<feature type="transmembrane region" description="Helical" evidence="1">
    <location>
        <begin position="60"/>
        <end position="88"/>
    </location>
</feature>